<sequence length="122" mass="13342">MSQVSPPNNFPISGRTIRTTLAPVDNFHYIGAGAAILAALALTAVRCDLPTRLPLDLEPYHYKISVEPSLSSKNFTFKGHVVILFKCLKATSFIYLNAKNLEVSNDQHNISSSSTSLIEPKP</sequence>
<protein>
    <recommendedName>
        <fullName evidence="1">Aminopeptidase N-like N-terminal domain-containing protein</fullName>
    </recommendedName>
</protein>
<feature type="domain" description="Aminopeptidase N-like N-terminal" evidence="1">
    <location>
        <begin position="59"/>
        <end position="108"/>
    </location>
</feature>
<dbReference type="Proteomes" id="UP001235939">
    <property type="component" value="Chromosome 18"/>
</dbReference>
<reference evidence="2 3" key="1">
    <citation type="submission" date="2022-01" db="EMBL/GenBank/DDBJ databases">
        <title>A chromosomal length assembly of Cordylochernes scorpioides.</title>
        <authorList>
            <person name="Zeh D."/>
            <person name="Zeh J."/>
        </authorList>
    </citation>
    <scope>NUCLEOTIDE SEQUENCE [LARGE SCALE GENOMIC DNA]</scope>
    <source>
        <strain evidence="2">IN4F17</strain>
        <tissue evidence="2">Whole Body</tissue>
    </source>
</reference>
<organism evidence="2 3">
    <name type="scientific">Cordylochernes scorpioides</name>
    <dbReference type="NCBI Taxonomy" id="51811"/>
    <lineage>
        <taxon>Eukaryota</taxon>
        <taxon>Metazoa</taxon>
        <taxon>Ecdysozoa</taxon>
        <taxon>Arthropoda</taxon>
        <taxon>Chelicerata</taxon>
        <taxon>Arachnida</taxon>
        <taxon>Pseudoscorpiones</taxon>
        <taxon>Cheliferoidea</taxon>
        <taxon>Chernetidae</taxon>
        <taxon>Cordylochernes</taxon>
    </lineage>
</organism>
<evidence type="ECO:0000259" key="1">
    <source>
        <dbReference type="Pfam" id="PF17900"/>
    </source>
</evidence>
<proteinExistence type="predicted"/>
<dbReference type="InterPro" id="IPR042097">
    <property type="entry name" value="Aminopeptidase_N-like_N_sf"/>
</dbReference>
<evidence type="ECO:0000313" key="3">
    <source>
        <dbReference type="Proteomes" id="UP001235939"/>
    </source>
</evidence>
<dbReference type="SUPFAM" id="SSF63737">
    <property type="entry name" value="Leukotriene A4 hydrolase N-terminal domain"/>
    <property type="match status" value="1"/>
</dbReference>
<dbReference type="InterPro" id="IPR045357">
    <property type="entry name" value="Aminopeptidase_N-like_N"/>
</dbReference>
<dbReference type="EMBL" id="CP092880">
    <property type="protein sequence ID" value="UYV79616.1"/>
    <property type="molecule type" value="Genomic_DNA"/>
</dbReference>
<keyword evidence="3" id="KW-1185">Reference proteome</keyword>
<dbReference type="Gene3D" id="2.60.40.1730">
    <property type="entry name" value="tricorn interacting facor f3 domain"/>
    <property type="match status" value="1"/>
</dbReference>
<evidence type="ECO:0000313" key="2">
    <source>
        <dbReference type="EMBL" id="UYV79616.1"/>
    </source>
</evidence>
<gene>
    <name evidence="2" type="ORF">LAZ67_18000035</name>
</gene>
<dbReference type="Pfam" id="PF17900">
    <property type="entry name" value="Peptidase_M1_N"/>
    <property type="match status" value="1"/>
</dbReference>
<accession>A0ABY6LEK1</accession>
<name>A0ABY6LEK1_9ARAC</name>